<protein>
    <submittedName>
        <fullName evidence="1">Uncharacterized protein</fullName>
    </submittedName>
</protein>
<sequence length="82" mass="9212">MTQAEIKKKFDTSQRLALARVERMAQNGTIECEYSDCKCPFRNRIGPSTVSVIVTPDYEVELVCAPAALDFAHKHNIDPRSV</sequence>
<name>A0A4Q2USG2_9BACT</name>
<gene>
    <name evidence="1" type="ORF">EQG79_14330</name>
</gene>
<dbReference type="Proteomes" id="UP000290407">
    <property type="component" value="Unassembled WGS sequence"/>
</dbReference>
<accession>A0A4Q2USG2</accession>
<dbReference type="AlphaFoldDB" id="A0A4Q2USG2"/>
<reference evidence="1 2" key="1">
    <citation type="submission" date="2019-01" db="EMBL/GenBank/DDBJ databases">
        <title>Spirosoma flava sp. nov., a propanil-degrading bacterium isolated from herbicide-contaminated soil.</title>
        <authorList>
            <person name="Zhang L."/>
            <person name="Jiang J.-D."/>
        </authorList>
    </citation>
    <scope>NUCLEOTIDE SEQUENCE [LARGE SCALE GENOMIC DNA]</scope>
    <source>
        <strain evidence="1 2">TY50</strain>
    </source>
</reference>
<organism evidence="1 2">
    <name type="scientific">Spirosoma sordidisoli</name>
    <dbReference type="NCBI Taxonomy" id="2502893"/>
    <lineage>
        <taxon>Bacteria</taxon>
        <taxon>Pseudomonadati</taxon>
        <taxon>Bacteroidota</taxon>
        <taxon>Cytophagia</taxon>
        <taxon>Cytophagales</taxon>
        <taxon>Cytophagaceae</taxon>
        <taxon>Spirosoma</taxon>
    </lineage>
</organism>
<evidence type="ECO:0000313" key="2">
    <source>
        <dbReference type="Proteomes" id="UP000290407"/>
    </source>
</evidence>
<dbReference type="RefSeq" id="WP_129602102.1">
    <property type="nucleotide sequence ID" value="NZ_SBLB01000003.1"/>
</dbReference>
<comment type="caution">
    <text evidence="1">The sequence shown here is derived from an EMBL/GenBank/DDBJ whole genome shotgun (WGS) entry which is preliminary data.</text>
</comment>
<dbReference type="EMBL" id="SBLB01000003">
    <property type="protein sequence ID" value="RYC69769.1"/>
    <property type="molecule type" value="Genomic_DNA"/>
</dbReference>
<keyword evidence="2" id="KW-1185">Reference proteome</keyword>
<evidence type="ECO:0000313" key="1">
    <source>
        <dbReference type="EMBL" id="RYC69769.1"/>
    </source>
</evidence>
<proteinExistence type="predicted"/>